<evidence type="ECO:0000256" key="1">
    <source>
        <dbReference type="SAM" id="MobiDB-lite"/>
    </source>
</evidence>
<comment type="caution">
    <text evidence="2">The sequence shown here is derived from an EMBL/GenBank/DDBJ whole genome shotgun (WGS) entry which is preliminary data.</text>
</comment>
<gene>
    <name evidence="2" type="ORF">E2I00_001189</name>
</gene>
<evidence type="ECO:0000313" key="2">
    <source>
        <dbReference type="EMBL" id="KAB0402061.1"/>
    </source>
</evidence>
<keyword evidence="3" id="KW-1185">Reference proteome</keyword>
<dbReference type="EMBL" id="SGJD01001089">
    <property type="protein sequence ID" value="KAB0402061.1"/>
    <property type="molecule type" value="Genomic_DNA"/>
</dbReference>
<name>A0A6A1Q7E9_BALPH</name>
<reference evidence="2 3" key="1">
    <citation type="journal article" date="2019" name="PLoS ONE">
        <title>Genomic analyses reveal an absence of contemporary introgressive admixture between fin whales and blue whales, despite known hybrids.</title>
        <authorList>
            <person name="Westbury M.V."/>
            <person name="Petersen B."/>
            <person name="Lorenzen E.D."/>
        </authorList>
    </citation>
    <scope>NUCLEOTIDE SEQUENCE [LARGE SCALE GENOMIC DNA]</scope>
    <source>
        <strain evidence="2">FinWhale-01</strain>
    </source>
</reference>
<feature type="region of interest" description="Disordered" evidence="1">
    <location>
        <begin position="1"/>
        <end position="38"/>
    </location>
</feature>
<evidence type="ECO:0000313" key="3">
    <source>
        <dbReference type="Proteomes" id="UP000437017"/>
    </source>
</evidence>
<protein>
    <submittedName>
        <fullName evidence="2">Uncharacterized protein</fullName>
    </submittedName>
</protein>
<dbReference type="AlphaFoldDB" id="A0A6A1Q7E9"/>
<organism evidence="2 3">
    <name type="scientific">Balaenoptera physalus</name>
    <name type="common">Fin whale</name>
    <name type="synonym">Balaena physalus</name>
    <dbReference type="NCBI Taxonomy" id="9770"/>
    <lineage>
        <taxon>Eukaryota</taxon>
        <taxon>Metazoa</taxon>
        <taxon>Chordata</taxon>
        <taxon>Craniata</taxon>
        <taxon>Vertebrata</taxon>
        <taxon>Euteleostomi</taxon>
        <taxon>Mammalia</taxon>
        <taxon>Eutheria</taxon>
        <taxon>Laurasiatheria</taxon>
        <taxon>Artiodactyla</taxon>
        <taxon>Whippomorpha</taxon>
        <taxon>Cetacea</taxon>
        <taxon>Mysticeti</taxon>
        <taxon>Balaenopteridae</taxon>
        <taxon>Balaenoptera</taxon>
    </lineage>
</organism>
<dbReference type="Proteomes" id="UP000437017">
    <property type="component" value="Unassembled WGS sequence"/>
</dbReference>
<proteinExistence type="predicted"/>
<sequence>MEQPVQKGKENRPLGGGEGHQPAGSNRRGQARQLAPNF</sequence>
<accession>A0A6A1Q7E9</accession>